<evidence type="ECO:0000256" key="1">
    <source>
        <dbReference type="ARBA" id="ARBA00001917"/>
    </source>
</evidence>
<dbReference type="InterPro" id="IPR044152">
    <property type="entry name" value="YqjM-like"/>
</dbReference>
<dbReference type="InterPro" id="IPR013785">
    <property type="entry name" value="Aldolase_TIM"/>
</dbReference>
<dbReference type="SUPFAM" id="SSF51395">
    <property type="entry name" value="FMN-linked oxidoreductases"/>
    <property type="match status" value="1"/>
</dbReference>
<dbReference type="PANTHER" id="PTHR43303:SF4">
    <property type="entry name" value="NADPH DEHYDROGENASE C23G7.10C-RELATED"/>
    <property type="match status" value="1"/>
</dbReference>
<dbReference type="OMA" id="GHITPWH"/>
<dbReference type="Gene3D" id="3.20.20.70">
    <property type="entry name" value="Aldolase class I"/>
    <property type="match status" value="1"/>
</dbReference>
<reference evidence="7 8" key="1">
    <citation type="submission" date="2016-03" db="EMBL/GenBank/DDBJ databases">
        <title>Whole genome sequencing of Grifola frondosa 9006-11.</title>
        <authorList>
            <person name="Min B."/>
            <person name="Park H."/>
            <person name="Kim J.-G."/>
            <person name="Cho H."/>
            <person name="Oh Y.-L."/>
            <person name="Kong W.-S."/>
            <person name="Choi I.-G."/>
        </authorList>
    </citation>
    <scope>NUCLEOTIDE SEQUENCE [LARGE SCALE GENOMIC DNA]</scope>
    <source>
        <strain evidence="7 8">9006-11</strain>
    </source>
</reference>
<sequence>MIDIVSEPAPNTPYFTAAQVPAAGTIIEPQPDGKATPLLFQPIKIRGVEFHNRIVVSPMAQYSADYNGAVTPWHTAHLGGIFTRGPGLTFVEATAVLPHGRTSPQDLGIWSDEHVEPLRKLVEFAHSQNQKIGIQLAHAGRKASTVAMWLDGDAGASANVGGWPDDVWGPSAIPYKDSPDHPKAMALSVEGIQEAVRAFADATKRAVAAGFDVIDIHAAHGYLLHQFMSPVANKRTDQYGGSFENRIRLTLEVADAVRGAMRADMPLFFRISATEWLEDIAPDVAQEESSWRLEDTIRLSEVLAAHGVDLIDVSSAGLDHRQKIKITPGAYQAHLAEAVKKAVGDRILVSAVGGIVNGQIAEEILEKGQADLVMMGRQFIKNTATVVSFAEELGVNVKLPHQIDWVVRGRGFARRGQLKN</sequence>
<evidence type="ECO:0000313" key="8">
    <source>
        <dbReference type="Proteomes" id="UP000092993"/>
    </source>
</evidence>
<keyword evidence="8" id="KW-1185">Reference proteome</keyword>
<evidence type="ECO:0000313" key="7">
    <source>
        <dbReference type="EMBL" id="OBZ67701.1"/>
    </source>
</evidence>
<dbReference type="EMBL" id="LUGG01000023">
    <property type="protein sequence ID" value="OBZ67701.1"/>
    <property type="molecule type" value="Genomic_DNA"/>
</dbReference>
<comment type="caution">
    <text evidence="7">The sequence shown here is derived from an EMBL/GenBank/DDBJ whole genome shotgun (WGS) entry which is preliminary data.</text>
</comment>
<evidence type="ECO:0000259" key="6">
    <source>
        <dbReference type="Pfam" id="PF00724"/>
    </source>
</evidence>
<evidence type="ECO:0000256" key="3">
    <source>
        <dbReference type="ARBA" id="ARBA00022643"/>
    </source>
</evidence>
<accession>A0A1C7LS87</accession>
<organism evidence="7 8">
    <name type="scientific">Grifola frondosa</name>
    <name type="common">Maitake</name>
    <name type="synonym">Polyporus frondosus</name>
    <dbReference type="NCBI Taxonomy" id="5627"/>
    <lineage>
        <taxon>Eukaryota</taxon>
        <taxon>Fungi</taxon>
        <taxon>Dikarya</taxon>
        <taxon>Basidiomycota</taxon>
        <taxon>Agaricomycotina</taxon>
        <taxon>Agaricomycetes</taxon>
        <taxon>Polyporales</taxon>
        <taxon>Grifolaceae</taxon>
        <taxon>Grifola</taxon>
    </lineage>
</organism>
<dbReference type="STRING" id="5627.A0A1C7LS87"/>
<keyword evidence="4" id="KW-0521">NADP</keyword>
<dbReference type="GO" id="GO:0050661">
    <property type="term" value="F:NADP binding"/>
    <property type="evidence" value="ECO:0007669"/>
    <property type="project" value="InterPro"/>
</dbReference>
<dbReference type="Pfam" id="PF00724">
    <property type="entry name" value="Oxidored_FMN"/>
    <property type="match status" value="1"/>
</dbReference>
<gene>
    <name evidence="7" type="ORF">A0H81_12179</name>
</gene>
<proteinExistence type="predicted"/>
<evidence type="ECO:0000256" key="4">
    <source>
        <dbReference type="ARBA" id="ARBA00022857"/>
    </source>
</evidence>
<dbReference type="GO" id="GO:0003959">
    <property type="term" value="F:NADPH dehydrogenase activity"/>
    <property type="evidence" value="ECO:0007669"/>
    <property type="project" value="InterPro"/>
</dbReference>
<dbReference type="InterPro" id="IPR001155">
    <property type="entry name" value="OxRdtase_FMN_N"/>
</dbReference>
<keyword evidence="2" id="KW-0285">Flavoprotein</keyword>
<comment type="cofactor">
    <cofactor evidence="1">
        <name>FMN</name>
        <dbReference type="ChEBI" id="CHEBI:58210"/>
    </cofactor>
</comment>
<keyword evidence="3" id="KW-0288">FMN</keyword>
<evidence type="ECO:0000256" key="2">
    <source>
        <dbReference type="ARBA" id="ARBA00022630"/>
    </source>
</evidence>
<feature type="domain" description="NADH:flavin oxidoreductase/NADH oxidase N-terminal" evidence="6">
    <location>
        <begin position="39"/>
        <end position="390"/>
    </location>
</feature>
<dbReference type="AlphaFoldDB" id="A0A1C7LS87"/>
<dbReference type="CDD" id="cd02932">
    <property type="entry name" value="OYE_YqiM_FMN"/>
    <property type="match status" value="1"/>
</dbReference>
<dbReference type="PANTHER" id="PTHR43303">
    <property type="entry name" value="NADPH DEHYDROGENASE C23G7.10C-RELATED"/>
    <property type="match status" value="1"/>
</dbReference>
<dbReference type="GO" id="GO:0010181">
    <property type="term" value="F:FMN binding"/>
    <property type="evidence" value="ECO:0007669"/>
    <property type="project" value="InterPro"/>
</dbReference>
<name>A0A1C7LS87_GRIFR</name>
<evidence type="ECO:0000256" key="5">
    <source>
        <dbReference type="ARBA" id="ARBA00023002"/>
    </source>
</evidence>
<keyword evidence="5" id="KW-0560">Oxidoreductase</keyword>
<dbReference type="Proteomes" id="UP000092993">
    <property type="component" value="Unassembled WGS sequence"/>
</dbReference>
<protein>
    <submittedName>
        <fullName evidence="7">Putative NADPH dehydrogenase C23G7.10c</fullName>
    </submittedName>
</protein>
<dbReference type="OrthoDB" id="1663137at2759"/>